<evidence type="ECO:0000256" key="3">
    <source>
        <dbReference type="ARBA" id="ARBA00023242"/>
    </source>
</evidence>
<feature type="region of interest" description="Disordered" evidence="4">
    <location>
        <begin position="622"/>
        <end position="796"/>
    </location>
</feature>
<keyword evidence="8" id="KW-1185">Reference proteome</keyword>
<organism evidence="7 8">
    <name type="scientific">Culex pipiens pipiens</name>
    <name type="common">Northern house mosquito</name>
    <dbReference type="NCBI Taxonomy" id="38569"/>
    <lineage>
        <taxon>Eukaryota</taxon>
        <taxon>Metazoa</taxon>
        <taxon>Ecdysozoa</taxon>
        <taxon>Arthropoda</taxon>
        <taxon>Hexapoda</taxon>
        <taxon>Insecta</taxon>
        <taxon>Pterygota</taxon>
        <taxon>Neoptera</taxon>
        <taxon>Endopterygota</taxon>
        <taxon>Diptera</taxon>
        <taxon>Nematocera</taxon>
        <taxon>Culicoidea</taxon>
        <taxon>Culicidae</taxon>
        <taxon>Culicinae</taxon>
        <taxon>Culicini</taxon>
        <taxon>Culex</taxon>
        <taxon>Culex</taxon>
    </lineage>
</organism>
<feature type="domain" description="PP4R3 EVH1-like" evidence="6">
    <location>
        <begin position="6"/>
        <end position="102"/>
    </location>
</feature>
<dbReference type="SUPFAM" id="SSF50729">
    <property type="entry name" value="PH domain-like"/>
    <property type="match status" value="1"/>
</dbReference>
<evidence type="ECO:0000256" key="1">
    <source>
        <dbReference type="ARBA" id="ARBA00004123"/>
    </source>
</evidence>
<feature type="compositionally biased region" description="Acidic residues" evidence="4">
    <location>
        <begin position="661"/>
        <end position="675"/>
    </location>
</feature>
<feature type="domain" description="Serine/threonine-protein phosphatase 4 regulatory subunit 3-like central" evidence="5">
    <location>
        <begin position="146"/>
        <end position="623"/>
    </location>
</feature>
<dbReference type="GO" id="GO:0005634">
    <property type="term" value="C:nucleus"/>
    <property type="evidence" value="ECO:0007669"/>
    <property type="project" value="UniProtKB-SubCell"/>
</dbReference>
<sequence>MTTDTRRRVKLYALNADRQWDDRGTGHVTSSYVDRVKGVSLLVHAENDGSMLLESKIHPDTIYHKQQDTLIVWSEGDNFDLALSFQEKAGCDEIWEKICQVQGKDPSVEITQDVVEESEDERFEDMSDSAPPIELPPCELSRLEDISEAIANGLTSQIRKDKLAQAIESENYIKKLLSLFHICEDLENHEGLHYLYEIFKNIFLLNKNALFEIMFAEDTIFDVVGCLEYDPTGNPPKQHRQYLKQLAKFREAIPIRNGDLLAKIHQTYRVQYIQDIVLPTPSVFEDNMLNTLSSFIFFNKVEIVTLIQEDEKFLDDLFTLLTDPTTSDAKRRDIILFLKEFCNFAQYLQPQSKETFYKTLISLGILPALEITLAINDKKTKAASIDILTTIVEYSPSIVRDYTLQQYNNSDTDEDQTLINIAIEQMLSDSEPELGGAVQLMGVLRILLDPENMLSSVNKSEKSDFLNFFYKHSIQTLTAPLLLNTLTDKPANEDYHTVQLLGLVLELLSFCVEHHTYHIKNCIINKDLLRRILVLMKSTHTFLVLGALRHIVKGNLFAPVVDAFIRNNGRYNLLESAILELFEFIKIEDIKSLYTYFVENFGKFFDDVQYVQTFKTLKNKYDQQQDRLKEKEKGGGGGGLDSVPSILRNSSRYRRDQRQLDEEEEIWFNEEEDFADSNSNNKAGSPELDTSLGKIFDKKSSDSSSPPPSAAATSVNGPKYSSSSTSSSSSSTSSSTNNNNASSNTTTSPSSSPPHHLSQLNNNNNSADSISTDLNSNNSTSTNIATSSSSSTSSASSSVGEVAVTSIHEALQQQQELLEASEANLNLTSSSSPSSSVTRSDELTTTTETTSLFSASTTATTRDRSQSPPPSAVNSHDEETPATDDYEVTPAKEDGSCSPAVESLEAVADDVLETSKRLGLDADTAEPAITSTSEASPEEEAEAEEEVRHNCTADSNSNSSNGDISSVPTSAAGVALDAAPDVAEPTATAEVTGEMDGVTEEKVDEAAAPAAVNSLKKILVIYYFK</sequence>
<comment type="similarity">
    <text evidence="2">Belongs to the SMEK family.</text>
</comment>
<evidence type="ECO:0008006" key="9">
    <source>
        <dbReference type="Google" id="ProtNLM"/>
    </source>
</evidence>
<dbReference type="AlphaFoldDB" id="A0ABD1CC09"/>
<dbReference type="FunFam" id="2.30.29.30:FF:000051">
    <property type="entry name" value="Serine/threonine-protein phosphatase 4 regulatory subunit 3B"/>
    <property type="match status" value="1"/>
</dbReference>
<dbReference type="InterPro" id="IPR006887">
    <property type="entry name" value="P4R3-like_central_dom"/>
</dbReference>
<dbReference type="InterPro" id="IPR016024">
    <property type="entry name" value="ARM-type_fold"/>
</dbReference>
<feature type="region of interest" description="Disordered" evidence="4">
    <location>
        <begin position="826"/>
        <end position="899"/>
    </location>
</feature>
<feature type="compositionally biased region" description="Low complexity" evidence="4">
    <location>
        <begin position="954"/>
        <end position="966"/>
    </location>
</feature>
<dbReference type="EMBL" id="JBEHCU010013849">
    <property type="protein sequence ID" value="KAL1373909.1"/>
    <property type="molecule type" value="Genomic_DNA"/>
</dbReference>
<dbReference type="SUPFAM" id="SSF48371">
    <property type="entry name" value="ARM repeat"/>
    <property type="match status" value="1"/>
</dbReference>
<proteinExistence type="inferred from homology"/>
<reference evidence="7 8" key="1">
    <citation type="submission" date="2024-05" db="EMBL/GenBank/DDBJ databases">
        <title>Culex pipiens pipiens assembly and annotation.</title>
        <authorList>
            <person name="Alout H."/>
            <person name="Durand T."/>
        </authorList>
    </citation>
    <scope>NUCLEOTIDE SEQUENCE [LARGE SCALE GENOMIC DNA]</scope>
    <source>
        <strain evidence="7">HA-2024</strain>
        <tissue evidence="7">Whole body</tissue>
    </source>
</reference>
<dbReference type="Pfam" id="PF04802">
    <property type="entry name" value="PP4R3"/>
    <property type="match status" value="1"/>
</dbReference>
<dbReference type="InterPro" id="IPR011993">
    <property type="entry name" value="PH-like_dom_sf"/>
</dbReference>
<feature type="compositionally biased region" description="Acidic residues" evidence="4">
    <location>
        <begin position="936"/>
        <end position="945"/>
    </location>
</feature>
<feature type="region of interest" description="Disordered" evidence="4">
    <location>
        <begin position="917"/>
        <end position="995"/>
    </location>
</feature>
<dbReference type="InterPro" id="IPR055236">
    <property type="entry name" value="EVH1_PP4R3"/>
</dbReference>
<evidence type="ECO:0000313" key="8">
    <source>
        <dbReference type="Proteomes" id="UP001562425"/>
    </source>
</evidence>
<comment type="caution">
    <text evidence="7">The sequence shown here is derived from an EMBL/GenBank/DDBJ whole genome shotgun (WGS) entry which is preliminary data.</text>
</comment>
<evidence type="ECO:0000259" key="6">
    <source>
        <dbReference type="Pfam" id="PF22972"/>
    </source>
</evidence>
<dbReference type="PANTHER" id="PTHR23318">
    <property type="entry name" value="ATP SYNTHASE GAMMA-RELATED"/>
    <property type="match status" value="1"/>
</dbReference>
<gene>
    <name evidence="7" type="ORF">pipiens_005063</name>
</gene>
<evidence type="ECO:0000256" key="4">
    <source>
        <dbReference type="SAM" id="MobiDB-lite"/>
    </source>
</evidence>
<keyword evidence="3" id="KW-0539">Nucleus</keyword>
<protein>
    <recommendedName>
        <fullName evidence="9">Serine/threonine-protein phosphatase 4 regulatory subunit 3-like central domain-containing protein</fullName>
    </recommendedName>
</protein>
<feature type="compositionally biased region" description="Low complexity" evidence="4">
    <location>
        <begin position="761"/>
        <end position="796"/>
    </location>
</feature>
<feature type="compositionally biased region" description="Low complexity" evidence="4">
    <location>
        <begin position="826"/>
        <end position="860"/>
    </location>
</feature>
<dbReference type="Gene3D" id="2.30.29.30">
    <property type="entry name" value="Pleckstrin-homology domain (PH domain)/Phosphotyrosine-binding domain (PTB)"/>
    <property type="match status" value="1"/>
</dbReference>
<dbReference type="PANTHER" id="PTHR23318:SF0">
    <property type="entry name" value="SERINE_THREONINE-PROTEIN PHOSPHATASE 4 REGULATORY SUBUNIT 3"/>
    <property type="match status" value="1"/>
</dbReference>
<accession>A0ABD1CC09</accession>
<evidence type="ECO:0000259" key="5">
    <source>
        <dbReference type="Pfam" id="PF04802"/>
    </source>
</evidence>
<comment type="subcellular location">
    <subcellularLocation>
        <location evidence="1">Nucleus</location>
    </subcellularLocation>
</comment>
<dbReference type="InterPro" id="IPR051137">
    <property type="entry name" value="PP4R3-like"/>
</dbReference>
<dbReference type="Proteomes" id="UP001562425">
    <property type="component" value="Unassembled WGS sequence"/>
</dbReference>
<dbReference type="Pfam" id="PF22972">
    <property type="entry name" value="EVH1_PP4R3"/>
    <property type="match status" value="1"/>
</dbReference>
<feature type="compositionally biased region" description="Low complexity" evidence="4">
    <location>
        <begin position="721"/>
        <end position="754"/>
    </location>
</feature>
<evidence type="ECO:0000256" key="2">
    <source>
        <dbReference type="ARBA" id="ARBA00008809"/>
    </source>
</evidence>
<feature type="compositionally biased region" description="Basic and acidic residues" evidence="4">
    <location>
        <begin position="622"/>
        <end position="634"/>
    </location>
</feature>
<name>A0ABD1CC09_CULPP</name>
<evidence type="ECO:0000313" key="7">
    <source>
        <dbReference type="EMBL" id="KAL1373909.1"/>
    </source>
</evidence>